<dbReference type="Pfam" id="PF18976">
    <property type="entry name" value="DUF5712"/>
    <property type="match status" value="1"/>
</dbReference>
<name>A0ABS4BUJ3_9FLAO</name>
<sequence length="341" mass="39447">MYIIITKQHMDKTFSQSSGDFVDYLEKENLDKAPELQEHFFDQHHDRVSPKHVVKDIDGNTAKLRKNAPKFYSLTINPSQRELKHIGNDPEKLRQFVRETMKDYASAFYRDKPVPVDSIKYYAKIEYERRYKGYDREIKENQPYRAQIVKLQHDLVKIGRGELEGDSQSIKKTIEQLKAEAPHHIHGKMVEQGMKKPGLQTHVHIIVSRRDVTNTLSLSPGSSHKASEITLNGNAVKRGFHRDVFFGNAEKTFDRLFKYERNFVESYTAHKMYNKEPYKFFAHLMSLPTNEKSAALKMMGRSGLHVPNLNIPTNQVQLALKAFKQLKRTIDMAKDAGSIGI</sequence>
<accession>A0ABS4BUJ3</accession>
<dbReference type="NCBIfam" id="NF041495">
    <property type="entry name" value="MobB_relaxase"/>
    <property type="match status" value="1"/>
</dbReference>
<organism evidence="1 2">
    <name type="scientific">Mariniflexile gromovii</name>
    <dbReference type="NCBI Taxonomy" id="362523"/>
    <lineage>
        <taxon>Bacteria</taxon>
        <taxon>Pseudomonadati</taxon>
        <taxon>Bacteroidota</taxon>
        <taxon>Flavobacteriia</taxon>
        <taxon>Flavobacteriales</taxon>
        <taxon>Flavobacteriaceae</taxon>
        <taxon>Mariniflexile</taxon>
    </lineage>
</organism>
<keyword evidence="2" id="KW-1185">Reference proteome</keyword>
<proteinExistence type="predicted"/>
<reference evidence="1 2" key="1">
    <citation type="submission" date="2021-04" db="EMBL/GenBank/DDBJ databases">
        <title>Mariniflexile gromovii gen. nov., sp. nov., a gliding bacterium isolated from the sea urchin Strongylocentrotus intermedius.</title>
        <authorList>
            <person name="Ko S."/>
            <person name="Le V."/>
            <person name="Ahn C.-Y."/>
            <person name="Oh H.-M."/>
        </authorList>
    </citation>
    <scope>NUCLEOTIDE SEQUENCE [LARGE SCALE GENOMIC DNA]</scope>
    <source>
        <strain evidence="1 2">KCTC 12570</strain>
    </source>
</reference>
<evidence type="ECO:0000313" key="1">
    <source>
        <dbReference type="EMBL" id="MBP0904262.1"/>
    </source>
</evidence>
<gene>
    <name evidence="1" type="ORF">J8H85_10515</name>
</gene>
<protein>
    <submittedName>
        <fullName evidence="1">Mobilization protein</fullName>
    </submittedName>
</protein>
<dbReference type="InterPro" id="IPR043766">
    <property type="entry name" value="BfmA-like"/>
</dbReference>
<comment type="caution">
    <text evidence="1">The sequence shown here is derived from an EMBL/GenBank/DDBJ whole genome shotgun (WGS) entry which is preliminary data.</text>
</comment>
<evidence type="ECO:0000313" key="2">
    <source>
        <dbReference type="Proteomes" id="UP000670776"/>
    </source>
</evidence>
<dbReference type="InterPro" id="IPR048098">
    <property type="entry name" value="MobB"/>
</dbReference>
<dbReference type="Proteomes" id="UP000670776">
    <property type="component" value="Unassembled WGS sequence"/>
</dbReference>
<dbReference type="EMBL" id="JAGJCB010000009">
    <property type="protein sequence ID" value="MBP0904262.1"/>
    <property type="molecule type" value="Genomic_DNA"/>
</dbReference>
<dbReference type="RefSeq" id="WP_209655158.1">
    <property type="nucleotide sequence ID" value="NZ_JAGJCB010000009.1"/>
</dbReference>